<sequence>MQTHDPLDIVEIPLSKTKMALTLAGSAVLVAAGIWVMSNAHKFGSSHLLIITIGIVCTVFFGVVALYIVSKLFDARPGMIIDNDGLTDNSSMFAVGFVPWEDVLGFNVVNVASQKFIMVLVDDPDGYIRRQPNALARRTASLNYKMYGSPVAVTSNALKTKFDDLYNVLKERRPNL</sequence>
<dbReference type="OrthoDB" id="6028159at2"/>
<dbReference type="InterPro" id="IPR048136">
    <property type="entry name" value="STM3941-like"/>
</dbReference>
<comment type="caution">
    <text evidence="2">The sequence shown here is derived from an EMBL/GenBank/DDBJ whole genome shotgun (WGS) entry which is preliminary data.</text>
</comment>
<evidence type="ECO:0000256" key="1">
    <source>
        <dbReference type="SAM" id="Phobius"/>
    </source>
</evidence>
<evidence type="ECO:0008006" key="4">
    <source>
        <dbReference type="Google" id="ProtNLM"/>
    </source>
</evidence>
<keyword evidence="1" id="KW-0472">Membrane</keyword>
<dbReference type="NCBIfam" id="NF041635">
    <property type="entry name" value="STM3941_fam"/>
    <property type="match status" value="1"/>
</dbReference>
<dbReference type="Proteomes" id="UP000318010">
    <property type="component" value="Unassembled WGS sequence"/>
</dbReference>
<keyword evidence="1" id="KW-0812">Transmembrane</keyword>
<keyword evidence="1" id="KW-1133">Transmembrane helix</keyword>
<evidence type="ECO:0000313" key="2">
    <source>
        <dbReference type="EMBL" id="TWR24571.1"/>
    </source>
</evidence>
<dbReference type="AlphaFoldDB" id="A0A563U146"/>
<proteinExistence type="predicted"/>
<gene>
    <name evidence="2" type="ORF">FPZ42_15855</name>
</gene>
<feature type="transmembrane region" description="Helical" evidence="1">
    <location>
        <begin position="49"/>
        <end position="69"/>
    </location>
</feature>
<keyword evidence="3" id="KW-1185">Reference proteome</keyword>
<organism evidence="2 3">
    <name type="scientific">Mucilaginibacter achroorhodeus</name>
    <dbReference type="NCBI Taxonomy" id="2599294"/>
    <lineage>
        <taxon>Bacteria</taxon>
        <taxon>Pseudomonadati</taxon>
        <taxon>Bacteroidota</taxon>
        <taxon>Sphingobacteriia</taxon>
        <taxon>Sphingobacteriales</taxon>
        <taxon>Sphingobacteriaceae</taxon>
        <taxon>Mucilaginibacter</taxon>
    </lineage>
</organism>
<reference evidence="2 3" key="1">
    <citation type="submission" date="2019-07" db="EMBL/GenBank/DDBJ databases">
        <authorList>
            <person name="Kim J."/>
        </authorList>
    </citation>
    <scope>NUCLEOTIDE SEQUENCE [LARGE SCALE GENOMIC DNA]</scope>
    <source>
        <strain evidence="2 3">MJ1a</strain>
    </source>
</reference>
<dbReference type="EMBL" id="VOEI01000006">
    <property type="protein sequence ID" value="TWR24571.1"/>
    <property type="molecule type" value="Genomic_DNA"/>
</dbReference>
<protein>
    <recommendedName>
        <fullName evidence="4">PH domain-containing protein</fullName>
    </recommendedName>
</protein>
<name>A0A563U146_9SPHI</name>
<feature type="transmembrane region" description="Helical" evidence="1">
    <location>
        <begin position="20"/>
        <end position="37"/>
    </location>
</feature>
<accession>A0A563U146</accession>
<dbReference type="RefSeq" id="WP_146272832.1">
    <property type="nucleotide sequence ID" value="NZ_VOEI01000006.1"/>
</dbReference>
<evidence type="ECO:0000313" key="3">
    <source>
        <dbReference type="Proteomes" id="UP000318010"/>
    </source>
</evidence>